<evidence type="ECO:0000313" key="2">
    <source>
        <dbReference type="Proteomes" id="UP000245802"/>
    </source>
</evidence>
<dbReference type="RefSeq" id="WP_010040687.1">
    <property type="nucleotide sequence ID" value="NZ_CP025958.1"/>
</dbReference>
<sequence>MRLTDLWGCLDQGADRESVCTWRRGCPVNIYPLLEADQEDTGTGSADRDVKVWANHERAEQSWSAACIACGRRAAGLEG</sequence>
<proteinExistence type="predicted"/>
<reference evidence="1 2" key="1">
    <citation type="submission" date="2018-01" db="EMBL/GenBank/DDBJ databases">
        <title>G. obscuriglobus.</title>
        <authorList>
            <person name="Franke J."/>
            <person name="Blomberg W."/>
            <person name="Selmecki A."/>
        </authorList>
    </citation>
    <scope>NUCLEOTIDE SEQUENCE [LARGE SCALE GENOMIC DNA]</scope>
    <source>
        <strain evidence="1 2">DSM 5831</strain>
    </source>
</reference>
<dbReference type="Proteomes" id="UP000245802">
    <property type="component" value="Chromosome"/>
</dbReference>
<keyword evidence="2" id="KW-1185">Reference proteome</keyword>
<dbReference type="EMBL" id="CP025958">
    <property type="protein sequence ID" value="AWM38303.1"/>
    <property type="molecule type" value="Genomic_DNA"/>
</dbReference>
<dbReference type="KEGG" id="gog:C1280_15790"/>
<evidence type="ECO:0000313" key="1">
    <source>
        <dbReference type="EMBL" id="AWM38303.1"/>
    </source>
</evidence>
<dbReference type="AlphaFoldDB" id="A0A2Z3GX17"/>
<organism evidence="1 2">
    <name type="scientific">Gemmata obscuriglobus</name>
    <dbReference type="NCBI Taxonomy" id="114"/>
    <lineage>
        <taxon>Bacteria</taxon>
        <taxon>Pseudomonadati</taxon>
        <taxon>Planctomycetota</taxon>
        <taxon>Planctomycetia</taxon>
        <taxon>Gemmatales</taxon>
        <taxon>Gemmataceae</taxon>
        <taxon>Gemmata</taxon>
    </lineage>
</organism>
<gene>
    <name evidence="1" type="ORF">C1280_15790</name>
</gene>
<accession>A0A2Z3GX17</accession>
<protein>
    <submittedName>
        <fullName evidence="1">Uncharacterized protein</fullName>
    </submittedName>
</protein>
<name>A0A2Z3GX17_9BACT</name>